<evidence type="ECO:0000313" key="4">
    <source>
        <dbReference type="EMBL" id="CEP64368.1"/>
    </source>
</evidence>
<feature type="compositionally biased region" description="Polar residues" evidence="2">
    <location>
        <begin position="186"/>
        <end position="196"/>
    </location>
</feature>
<dbReference type="PANTHER" id="PTHR11440">
    <property type="entry name" value="LECITHIN-CHOLESTEROL ACYLTRANSFERASE-RELATED"/>
    <property type="match status" value="1"/>
</dbReference>
<dbReference type="RefSeq" id="XP_022630576.1">
    <property type="nucleotide sequence ID" value="XM_022775201.1"/>
</dbReference>
<dbReference type="OrthoDB" id="5592486at2759"/>
<dbReference type="InterPro" id="IPR012908">
    <property type="entry name" value="PGAP1-ab_dom-like"/>
</dbReference>
<dbReference type="GeneID" id="34687916"/>
<accession>A0A0C7NF77</accession>
<evidence type="ECO:0000256" key="2">
    <source>
        <dbReference type="SAM" id="MobiDB-lite"/>
    </source>
</evidence>
<comment type="similarity">
    <text evidence="1">Belongs to the GPI inositol-deacylase family.</text>
</comment>
<dbReference type="GO" id="GO:0015031">
    <property type="term" value="P:protein transport"/>
    <property type="evidence" value="ECO:0007669"/>
    <property type="project" value="UniProtKB-KW"/>
</dbReference>
<keyword evidence="1" id="KW-0653">Protein transport</keyword>
<dbReference type="STRING" id="1245769.A0A0C7NF77"/>
<proteinExistence type="inferred from homology"/>
<name>A0A0C7NF77_9SACH</name>
<dbReference type="AlphaFoldDB" id="A0A0C7NF77"/>
<dbReference type="GO" id="GO:0004806">
    <property type="term" value="F:triacylglycerol lipase activity"/>
    <property type="evidence" value="ECO:0007669"/>
    <property type="project" value="EnsemblFungi"/>
</dbReference>
<feature type="compositionally biased region" description="Basic and acidic residues" evidence="2">
    <location>
        <begin position="197"/>
        <end position="206"/>
    </location>
</feature>
<evidence type="ECO:0000256" key="1">
    <source>
        <dbReference type="RuleBase" id="RU365011"/>
    </source>
</evidence>
<feature type="domain" description="GPI inositol-deacylase PGAP1-like alpha/beta" evidence="3">
    <location>
        <begin position="164"/>
        <end position="264"/>
    </location>
</feature>
<dbReference type="Pfam" id="PF07819">
    <property type="entry name" value="PGAP1"/>
    <property type="match status" value="1"/>
</dbReference>
<gene>
    <name evidence="4" type="ORF">LALA0_S11e02498g</name>
</gene>
<reference evidence="4 5" key="1">
    <citation type="submission" date="2014-12" db="EMBL/GenBank/DDBJ databases">
        <authorList>
            <person name="Neuveglise Cecile"/>
        </authorList>
    </citation>
    <scope>NUCLEOTIDE SEQUENCE [LARGE SCALE GENOMIC DNA]</scope>
    <source>
        <strain evidence="4 5">CBS 12615</strain>
    </source>
</reference>
<dbReference type="EC" id="3.1.-.-" evidence="1"/>
<feature type="region of interest" description="Disordered" evidence="2">
    <location>
        <begin position="186"/>
        <end position="206"/>
    </location>
</feature>
<evidence type="ECO:0000259" key="3">
    <source>
        <dbReference type="Pfam" id="PF07819"/>
    </source>
</evidence>
<comment type="subcellular location">
    <subcellularLocation>
        <location evidence="1">Endoplasmic reticulum membrane</location>
    </subcellularLocation>
</comment>
<dbReference type="InterPro" id="IPR029058">
    <property type="entry name" value="AB_hydrolase_fold"/>
</dbReference>
<dbReference type="EMBL" id="LN736370">
    <property type="protein sequence ID" value="CEP64368.1"/>
    <property type="molecule type" value="Genomic_DNA"/>
</dbReference>
<keyword evidence="1" id="KW-0472">Membrane</keyword>
<dbReference type="GO" id="GO:0005743">
    <property type="term" value="C:mitochondrial inner membrane"/>
    <property type="evidence" value="ECO:0007669"/>
    <property type="project" value="EnsemblFungi"/>
</dbReference>
<organism evidence="4 5">
    <name type="scientific">Lachancea lanzarotensis</name>
    <dbReference type="NCBI Taxonomy" id="1245769"/>
    <lineage>
        <taxon>Eukaryota</taxon>
        <taxon>Fungi</taxon>
        <taxon>Dikarya</taxon>
        <taxon>Ascomycota</taxon>
        <taxon>Saccharomycotina</taxon>
        <taxon>Saccharomycetes</taxon>
        <taxon>Saccharomycetales</taxon>
        <taxon>Saccharomycetaceae</taxon>
        <taxon>Lachancea</taxon>
    </lineage>
</organism>
<keyword evidence="1" id="KW-0813">Transport</keyword>
<protein>
    <recommendedName>
        <fullName evidence="1">GPI inositol-deacylase</fullName>
        <ecNumber evidence="1">3.1.-.-</ecNumber>
    </recommendedName>
</protein>
<keyword evidence="5" id="KW-1185">Reference proteome</keyword>
<comment type="function">
    <text evidence="1">Involved in inositol deacylation of GPI-anchored proteins which plays important roles in the quality control and ER-associated degradation of GPI-anchored proteins.</text>
</comment>
<dbReference type="GO" id="GO:0019433">
    <property type="term" value="P:triglyceride catabolic process"/>
    <property type="evidence" value="ECO:0007669"/>
    <property type="project" value="EnsemblFungi"/>
</dbReference>
<dbReference type="HOGENOM" id="CLU_015737_1_2_1"/>
<evidence type="ECO:0000313" key="5">
    <source>
        <dbReference type="Proteomes" id="UP000054304"/>
    </source>
</evidence>
<dbReference type="GO" id="GO:0005758">
    <property type="term" value="C:mitochondrial intermembrane space"/>
    <property type="evidence" value="ECO:0007669"/>
    <property type="project" value="EnsemblFungi"/>
</dbReference>
<dbReference type="Gene3D" id="3.40.50.1820">
    <property type="entry name" value="alpha/beta hydrolase"/>
    <property type="match status" value="1"/>
</dbReference>
<dbReference type="GO" id="GO:0005789">
    <property type="term" value="C:endoplasmic reticulum membrane"/>
    <property type="evidence" value="ECO:0007669"/>
    <property type="project" value="UniProtKB-SubCell"/>
</dbReference>
<dbReference type="SUPFAM" id="SSF53474">
    <property type="entry name" value="alpha/beta-Hydrolases"/>
    <property type="match status" value="1"/>
</dbReference>
<dbReference type="Proteomes" id="UP000054304">
    <property type="component" value="Unassembled WGS sequence"/>
</dbReference>
<keyword evidence="1" id="KW-0256">Endoplasmic reticulum</keyword>
<sequence>MVSSDDEGFSYSLKQKVGSWIDQTNSIFCGKKPKTLSIKAIARKYGDENLNCFQDSYSIVVRREHSKELSRSAEKDFRAPRNPIVLCHGLSGFDRLVLLPSIGQLTKLMSNHSASSNSEQHMEQDLEQSRLKGLWEVEYWAGVQQALESKGCTVISTRVPGFSTIQERAKALNECIERETKHLRVSQSAEETYNTSKRQETGKSDEIQKPVKVNLIAHSMGGLDCRYLISNIENKNFDVLSLTTVSTPHHGSEMADFVVRLSDDLQKGVSADRKLKILPPAIYQLTTKSMEAFNKSTTDNPKVKYMSYGASWQPKWYNLFFTSWRVIHELTNGAPNDGLVSVESSHWGEYLGTIQNADHLDIINWKNKFQKEISRALAPTESAKEEMEPDVDMLDFYLRIADNLARRGF</sequence>
<keyword evidence="1" id="KW-0378">Hydrolase</keyword>